<dbReference type="InterPro" id="IPR020605">
    <property type="entry name" value="Octanoyltransferase_CS"/>
</dbReference>
<organism evidence="6">
    <name type="scientific">marine metagenome</name>
    <dbReference type="NCBI Taxonomy" id="408172"/>
    <lineage>
        <taxon>unclassified sequences</taxon>
        <taxon>metagenomes</taxon>
        <taxon>ecological metagenomes</taxon>
    </lineage>
</organism>
<dbReference type="HAMAP" id="MF_00013">
    <property type="entry name" value="LipB"/>
    <property type="match status" value="1"/>
</dbReference>
<dbReference type="CDD" id="cd16444">
    <property type="entry name" value="LipB"/>
    <property type="match status" value="1"/>
</dbReference>
<dbReference type="PROSITE" id="PS51733">
    <property type="entry name" value="BPL_LPL_CATALYTIC"/>
    <property type="match status" value="1"/>
</dbReference>
<reference evidence="6" key="1">
    <citation type="submission" date="2018-05" db="EMBL/GenBank/DDBJ databases">
        <authorList>
            <person name="Lanie J.A."/>
            <person name="Ng W.-L."/>
            <person name="Kazmierczak K.M."/>
            <person name="Andrzejewski T.M."/>
            <person name="Davidsen T.M."/>
            <person name="Wayne K.J."/>
            <person name="Tettelin H."/>
            <person name="Glass J.I."/>
            <person name="Rusch D."/>
            <person name="Podicherti R."/>
            <person name="Tsui H.-C.T."/>
            <person name="Winkler M.E."/>
        </authorList>
    </citation>
    <scope>NUCLEOTIDE SEQUENCE</scope>
</reference>
<dbReference type="AlphaFoldDB" id="A0A381UKD0"/>
<gene>
    <name evidence="6" type="ORF">METZ01_LOCUS80631</name>
</gene>
<accession>A0A381UKD0</accession>
<dbReference type="SUPFAM" id="SSF55681">
    <property type="entry name" value="Class II aaRS and biotin synthetases"/>
    <property type="match status" value="1"/>
</dbReference>
<dbReference type="EMBL" id="UINC01006481">
    <property type="protein sequence ID" value="SVA27777.1"/>
    <property type="molecule type" value="Genomic_DNA"/>
</dbReference>
<keyword evidence="4" id="KW-0012">Acyltransferase</keyword>
<keyword evidence="3" id="KW-0808">Transferase</keyword>
<dbReference type="UniPathway" id="UPA00538">
    <property type="reaction ID" value="UER00592"/>
</dbReference>
<evidence type="ECO:0000256" key="3">
    <source>
        <dbReference type="ARBA" id="ARBA00022679"/>
    </source>
</evidence>
<dbReference type="Gene3D" id="3.30.930.10">
    <property type="entry name" value="Bira Bifunctional Protein, Domain 2"/>
    <property type="match status" value="1"/>
</dbReference>
<evidence type="ECO:0000256" key="4">
    <source>
        <dbReference type="ARBA" id="ARBA00023315"/>
    </source>
</evidence>
<evidence type="ECO:0000256" key="1">
    <source>
        <dbReference type="ARBA" id="ARBA00004821"/>
    </source>
</evidence>
<evidence type="ECO:0000313" key="6">
    <source>
        <dbReference type="EMBL" id="SVA27777.1"/>
    </source>
</evidence>
<protein>
    <recommendedName>
        <fullName evidence="2">lipoyl(octanoyl) transferase</fullName>
        <ecNumber evidence="2">2.3.1.181</ecNumber>
    </recommendedName>
</protein>
<dbReference type="NCBIfam" id="TIGR00214">
    <property type="entry name" value="lipB"/>
    <property type="match status" value="1"/>
</dbReference>
<dbReference type="InterPro" id="IPR045864">
    <property type="entry name" value="aa-tRNA-synth_II/BPL/LPL"/>
</dbReference>
<dbReference type="EC" id="2.3.1.181" evidence="2"/>
<dbReference type="Pfam" id="PF21948">
    <property type="entry name" value="LplA-B_cat"/>
    <property type="match status" value="1"/>
</dbReference>
<dbReference type="GO" id="GO:0009249">
    <property type="term" value="P:protein lipoylation"/>
    <property type="evidence" value="ECO:0007669"/>
    <property type="project" value="InterPro"/>
</dbReference>
<dbReference type="PANTHER" id="PTHR10993">
    <property type="entry name" value="OCTANOYLTRANSFERASE"/>
    <property type="match status" value="1"/>
</dbReference>
<dbReference type="PANTHER" id="PTHR10993:SF7">
    <property type="entry name" value="LIPOYLTRANSFERASE 2, MITOCHONDRIAL-RELATED"/>
    <property type="match status" value="1"/>
</dbReference>
<dbReference type="NCBIfam" id="NF010925">
    <property type="entry name" value="PRK14345.1"/>
    <property type="match status" value="1"/>
</dbReference>
<name>A0A381UKD0_9ZZZZ</name>
<sequence length="221" mass="24133">MADLIAGYHGLVPYDSAVTLQRDLHKSVSEGAPDQLILLQHPHVFTMGRRAKDQDVLIDQENLANYGIRIHRSDRGGEVTYHGPGQLVGYPIINLRRTGNMSPIAYVSKLQETISNVLSNFGIRSETEGRPTGVWVNSKKIASIGVRISKGTSSHGFALNVTTDLSYFEHIVACGMPDAIATSISAQTKQSVSMEEVICSTANSLSHIFGTKLLWNENQAQ</sequence>
<evidence type="ECO:0000259" key="5">
    <source>
        <dbReference type="PROSITE" id="PS51733"/>
    </source>
</evidence>
<dbReference type="PIRSF" id="PIRSF016262">
    <property type="entry name" value="LPLase"/>
    <property type="match status" value="1"/>
</dbReference>
<feature type="domain" description="BPL/LPL catalytic" evidence="5">
    <location>
        <begin position="30"/>
        <end position="213"/>
    </location>
</feature>
<evidence type="ECO:0000256" key="2">
    <source>
        <dbReference type="ARBA" id="ARBA00012334"/>
    </source>
</evidence>
<dbReference type="InterPro" id="IPR004143">
    <property type="entry name" value="BPL_LPL_catalytic"/>
</dbReference>
<dbReference type="InterPro" id="IPR000544">
    <property type="entry name" value="Octanoyltransferase"/>
</dbReference>
<dbReference type="PROSITE" id="PS01313">
    <property type="entry name" value="LIPB"/>
    <property type="match status" value="1"/>
</dbReference>
<dbReference type="GO" id="GO:0033819">
    <property type="term" value="F:lipoyl(octanoyl) transferase activity"/>
    <property type="evidence" value="ECO:0007669"/>
    <property type="project" value="UniProtKB-EC"/>
</dbReference>
<comment type="pathway">
    <text evidence="1">Protein modification; protein lipoylation via endogenous pathway; protein N(6)-(lipoyl)lysine from octanoyl-[acyl-carrier-protein]: step 1/2.</text>
</comment>
<proteinExistence type="inferred from homology"/>